<evidence type="ECO:0000313" key="8">
    <source>
        <dbReference type="Proteomes" id="UP001345691"/>
    </source>
</evidence>
<keyword evidence="5" id="KW-0408">Iron</keyword>
<dbReference type="InterPro" id="IPR051178">
    <property type="entry name" value="TfdA_dioxygenase"/>
</dbReference>
<gene>
    <name evidence="7" type="ORF">LTR69_008221</name>
</gene>
<dbReference type="Pfam" id="PF02668">
    <property type="entry name" value="TauD"/>
    <property type="match status" value="1"/>
</dbReference>
<keyword evidence="2" id="KW-0479">Metal-binding</keyword>
<keyword evidence="4" id="KW-0560">Oxidoreductase</keyword>
<evidence type="ECO:0000313" key="7">
    <source>
        <dbReference type="EMBL" id="KAK5055845.1"/>
    </source>
</evidence>
<keyword evidence="8" id="KW-1185">Reference proteome</keyword>
<comment type="caution">
    <text evidence="7">The sequence shown here is derived from an EMBL/GenBank/DDBJ whole genome shotgun (WGS) entry which is preliminary data.</text>
</comment>
<organism evidence="7 8">
    <name type="scientific">Exophiala sideris</name>
    <dbReference type="NCBI Taxonomy" id="1016849"/>
    <lineage>
        <taxon>Eukaryota</taxon>
        <taxon>Fungi</taxon>
        <taxon>Dikarya</taxon>
        <taxon>Ascomycota</taxon>
        <taxon>Pezizomycotina</taxon>
        <taxon>Eurotiomycetes</taxon>
        <taxon>Chaetothyriomycetidae</taxon>
        <taxon>Chaetothyriales</taxon>
        <taxon>Herpotrichiellaceae</taxon>
        <taxon>Exophiala</taxon>
    </lineage>
</organism>
<dbReference type="Proteomes" id="UP001345691">
    <property type="component" value="Unassembled WGS sequence"/>
</dbReference>
<sequence>MGSYIDEPEFKTITVKPLHPTFGAEVDGVNFHDLSDEQFNEILAAMAKYGFCMFRNTGLDDASHIKFSYRIGDLDTMKRYMTDGRKPRYGHYELFDAGNIDDQGGVLDPDSPRAHYGKGNALFHVDSSFNPRRASFSLLRAVEIPPPGNGGNTDFADSRTAWDELDPALQQELLDNDYVVHHSVAQSRKLGSPEFFKDLDPTNQGKMARHRLIQIHEPSGRRNIYIAAHSHHIEAVAEEKSDQLIKTLLDHVTLKHNTVSVEWKNPSDMIIWDNRCVLHKANGGAFEGKYRRDLRRTTVHDDSSTAWGLNEVEPDTAKWIVNHAATRSAGMTKVQG</sequence>
<name>A0ABR0J449_9EURO</name>
<dbReference type="PANTHER" id="PTHR43779">
    <property type="entry name" value="DIOXYGENASE RV0097-RELATED"/>
    <property type="match status" value="1"/>
</dbReference>
<dbReference type="InterPro" id="IPR042098">
    <property type="entry name" value="TauD-like_sf"/>
</dbReference>
<evidence type="ECO:0000256" key="2">
    <source>
        <dbReference type="ARBA" id="ARBA00022723"/>
    </source>
</evidence>
<dbReference type="PANTHER" id="PTHR43779:SF3">
    <property type="entry name" value="(3R)-3-[(CARBOXYMETHYL)AMINO]FATTY ACID OXYGENASE_DECARBOXYLASE"/>
    <property type="match status" value="1"/>
</dbReference>
<evidence type="ECO:0000256" key="3">
    <source>
        <dbReference type="ARBA" id="ARBA00022964"/>
    </source>
</evidence>
<dbReference type="InterPro" id="IPR003819">
    <property type="entry name" value="TauD/TfdA-like"/>
</dbReference>
<dbReference type="Gene3D" id="3.60.130.10">
    <property type="entry name" value="Clavaminate synthase-like"/>
    <property type="match status" value="1"/>
</dbReference>
<accession>A0ABR0J449</accession>
<reference evidence="7 8" key="1">
    <citation type="submission" date="2023-08" db="EMBL/GenBank/DDBJ databases">
        <title>Black Yeasts Isolated from many extreme environments.</title>
        <authorList>
            <person name="Coleine C."/>
            <person name="Stajich J.E."/>
            <person name="Selbmann L."/>
        </authorList>
    </citation>
    <scope>NUCLEOTIDE SEQUENCE [LARGE SCALE GENOMIC DNA]</scope>
    <source>
        <strain evidence="7 8">CCFEE 6328</strain>
    </source>
</reference>
<evidence type="ECO:0000256" key="1">
    <source>
        <dbReference type="ARBA" id="ARBA00005896"/>
    </source>
</evidence>
<proteinExistence type="inferred from homology"/>
<keyword evidence="3" id="KW-0223">Dioxygenase</keyword>
<dbReference type="SUPFAM" id="SSF51197">
    <property type="entry name" value="Clavaminate synthase-like"/>
    <property type="match status" value="1"/>
</dbReference>
<dbReference type="EMBL" id="JAVRRF010000019">
    <property type="protein sequence ID" value="KAK5055845.1"/>
    <property type="molecule type" value="Genomic_DNA"/>
</dbReference>
<evidence type="ECO:0000259" key="6">
    <source>
        <dbReference type="Pfam" id="PF02668"/>
    </source>
</evidence>
<protein>
    <recommendedName>
        <fullName evidence="6">TauD/TfdA-like domain-containing protein</fullName>
    </recommendedName>
</protein>
<evidence type="ECO:0000256" key="5">
    <source>
        <dbReference type="ARBA" id="ARBA00023004"/>
    </source>
</evidence>
<comment type="similarity">
    <text evidence="1">Belongs to the TfdA dioxygenase family.</text>
</comment>
<feature type="domain" description="TauD/TfdA-like" evidence="6">
    <location>
        <begin position="15"/>
        <end position="298"/>
    </location>
</feature>
<evidence type="ECO:0000256" key="4">
    <source>
        <dbReference type="ARBA" id="ARBA00023002"/>
    </source>
</evidence>